<keyword evidence="1" id="KW-0812">Transmembrane</keyword>
<keyword evidence="3" id="KW-1185">Reference proteome</keyword>
<dbReference type="Proteomes" id="UP001366060">
    <property type="component" value="Unassembled WGS sequence"/>
</dbReference>
<gene>
    <name evidence="2" type="ORF">V6255_04965</name>
</gene>
<sequence length="129" mass="15116">MSIFEPLQTLEKNEELFRQQLNGLSKEQKKAFYEAQSKKLKDPDTYAALNWLFLGGVHHFYLRKYALFAIELTLLTVSIIGFFLGHASSIYIIILLAVYELPQLFFSQKIARQYNYNLSCHIFNEVRKS</sequence>
<reference evidence="2 3" key="1">
    <citation type="submission" date="2024-02" db="EMBL/GenBank/DDBJ databases">
        <title>Bacteria isolated from the canopy kelp, Nereocystis luetkeana.</title>
        <authorList>
            <person name="Pfister C.A."/>
            <person name="Younker I.T."/>
            <person name="Light S.H."/>
        </authorList>
    </citation>
    <scope>NUCLEOTIDE SEQUENCE [LARGE SCALE GENOMIC DNA]</scope>
    <source>
        <strain evidence="2 3">TI.2.07</strain>
    </source>
</reference>
<keyword evidence="1" id="KW-1133">Transmembrane helix</keyword>
<protein>
    <submittedName>
        <fullName evidence="2">TM2 domain-containing protein</fullName>
    </submittedName>
</protein>
<proteinExistence type="predicted"/>
<keyword evidence="1" id="KW-0472">Membrane</keyword>
<feature type="transmembrane region" description="Helical" evidence="1">
    <location>
        <begin position="74"/>
        <end position="99"/>
    </location>
</feature>
<accession>A0ABU9H9C1</accession>
<evidence type="ECO:0000256" key="1">
    <source>
        <dbReference type="SAM" id="Phobius"/>
    </source>
</evidence>
<organism evidence="2 3">
    <name type="scientific">Psychromonas arctica</name>
    <dbReference type="NCBI Taxonomy" id="168275"/>
    <lineage>
        <taxon>Bacteria</taxon>
        <taxon>Pseudomonadati</taxon>
        <taxon>Pseudomonadota</taxon>
        <taxon>Gammaproteobacteria</taxon>
        <taxon>Alteromonadales</taxon>
        <taxon>Psychromonadaceae</taxon>
        <taxon>Psychromonas</taxon>
    </lineage>
</organism>
<name>A0ABU9H9C1_9GAMM</name>
<evidence type="ECO:0000313" key="2">
    <source>
        <dbReference type="EMBL" id="MEL0658488.1"/>
    </source>
</evidence>
<dbReference type="EMBL" id="JBAKBA010000008">
    <property type="protein sequence ID" value="MEL0658488.1"/>
    <property type="molecule type" value="Genomic_DNA"/>
</dbReference>
<comment type="caution">
    <text evidence="2">The sequence shown here is derived from an EMBL/GenBank/DDBJ whole genome shotgun (WGS) entry which is preliminary data.</text>
</comment>
<evidence type="ECO:0000313" key="3">
    <source>
        <dbReference type="Proteomes" id="UP001366060"/>
    </source>
</evidence>
<feature type="transmembrane region" description="Helical" evidence="1">
    <location>
        <begin position="45"/>
        <end position="62"/>
    </location>
</feature>
<dbReference type="RefSeq" id="WP_341627141.1">
    <property type="nucleotide sequence ID" value="NZ_JBAKBA010000008.1"/>
</dbReference>